<evidence type="ECO:0000313" key="3">
    <source>
        <dbReference type="EMBL" id="NHT74783.1"/>
    </source>
</evidence>
<evidence type="ECO:0000256" key="1">
    <source>
        <dbReference type="ARBA" id="ARBA00008580"/>
    </source>
</evidence>
<dbReference type="Pfam" id="PF03693">
    <property type="entry name" value="ParD_antitoxin"/>
    <property type="match status" value="1"/>
</dbReference>
<evidence type="ECO:0000313" key="4">
    <source>
        <dbReference type="Proteomes" id="UP001155840"/>
    </source>
</evidence>
<keyword evidence="2" id="KW-1277">Toxin-antitoxin system</keyword>
<dbReference type="InterPro" id="IPR038296">
    <property type="entry name" value="ParD_sf"/>
</dbReference>
<reference evidence="3" key="1">
    <citation type="submission" date="2020-03" db="EMBL/GenBank/DDBJ databases">
        <title>Ferranicluibacter endophyticum gen. nov., sp. nov., a new genus isolated from Rubus ulmifolius Schott. stem.</title>
        <authorList>
            <person name="Roca-Couso R."/>
            <person name="Flores-Felix J.D."/>
            <person name="Igual J.M."/>
            <person name="Rivas R."/>
        </authorList>
    </citation>
    <scope>NUCLEOTIDE SEQUENCE</scope>
    <source>
        <strain evidence="3">CRRU44</strain>
    </source>
</reference>
<protein>
    <submittedName>
        <fullName evidence="3">Type II toxin-antitoxin system ParD family antitoxin</fullName>
    </submittedName>
</protein>
<dbReference type="RefSeq" id="WP_167126813.1">
    <property type="nucleotide sequence ID" value="NZ_JAANCM010000001.1"/>
</dbReference>
<dbReference type="CDD" id="cd22231">
    <property type="entry name" value="RHH_NikR_HicB-like"/>
    <property type="match status" value="1"/>
</dbReference>
<comment type="caution">
    <text evidence="3">The sequence shown here is derived from an EMBL/GenBank/DDBJ whole genome shotgun (WGS) entry which is preliminary data.</text>
</comment>
<name>A0AA43ZD20_9HYPH</name>
<proteinExistence type="inferred from homology"/>
<dbReference type="Proteomes" id="UP001155840">
    <property type="component" value="Unassembled WGS sequence"/>
</dbReference>
<organism evidence="3 4">
    <name type="scientific">Ferranicluibacter rubi</name>
    <dbReference type="NCBI Taxonomy" id="2715133"/>
    <lineage>
        <taxon>Bacteria</taxon>
        <taxon>Pseudomonadati</taxon>
        <taxon>Pseudomonadota</taxon>
        <taxon>Alphaproteobacteria</taxon>
        <taxon>Hyphomicrobiales</taxon>
        <taxon>Rhizobiaceae</taxon>
        <taxon>Ferranicluibacter</taxon>
    </lineage>
</organism>
<comment type="similarity">
    <text evidence="1">Belongs to the ParD antitoxin family.</text>
</comment>
<dbReference type="GO" id="GO:0006355">
    <property type="term" value="P:regulation of DNA-templated transcription"/>
    <property type="evidence" value="ECO:0007669"/>
    <property type="project" value="InterPro"/>
</dbReference>
<evidence type="ECO:0000256" key="2">
    <source>
        <dbReference type="ARBA" id="ARBA00022649"/>
    </source>
</evidence>
<dbReference type="SUPFAM" id="SSF47598">
    <property type="entry name" value="Ribbon-helix-helix"/>
    <property type="match status" value="1"/>
</dbReference>
<dbReference type="PANTHER" id="PTHR36582:SF2">
    <property type="entry name" value="ANTITOXIN PARD"/>
    <property type="match status" value="1"/>
</dbReference>
<keyword evidence="4" id="KW-1185">Reference proteome</keyword>
<gene>
    <name evidence="3" type="ORF">G8E10_03330</name>
</gene>
<accession>A0AA43ZD20</accession>
<dbReference type="NCBIfam" id="TIGR02606">
    <property type="entry name" value="antidote_CC2985"/>
    <property type="match status" value="1"/>
</dbReference>
<dbReference type="InterPro" id="IPR010985">
    <property type="entry name" value="Ribbon_hlx_hlx"/>
</dbReference>
<dbReference type="EMBL" id="JAANCM010000001">
    <property type="protein sequence ID" value="NHT74783.1"/>
    <property type="molecule type" value="Genomic_DNA"/>
</dbReference>
<dbReference type="InterPro" id="IPR022789">
    <property type="entry name" value="ParD"/>
</dbReference>
<dbReference type="Gene3D" id="6.10.10.120">
    <property type="entry name" value="Antitoxin ParD1-like"/>
    <property type="match status" value="1"/>
</dbReference>
<dbReference type="PANTHER" id="PTHR36582">
    <property type="entry name" value="ANTITOXIN PARD"/>
    <property type="match status" value="1"/>
</dbReference>
<sequence length="96" mass="10919">MKPAGQMTITLTDELEQFVRREVNEGTFASNSEYIRDLVRERYRKKQDRDEKMKTLNAALERGMADSAAGRVTSLSEAFEKIRAAVGIPEDESRHA</sequence>
<dbReference type="AlphaFoldDB" id="A0AA43ZD20"/>